<gene>
    <name evidence="2" type="ORF">FW778_07190</name>
</gene>
<dbReference type="AlphaFoldDB" id="A0A5J5IN92"/>
<name>A0A5J5IN92_9BACT</name>
<dbReference type="Gene3D" id="3.20.20.370">
    <property type="entry name" value="Glycoside hydrolase/deacetylase"/>
    <property type="match status" value="1"/>
</dbReference>
<evidence type="ECO:0000313" key="3">
    <source>
        <dbReference type="Proteomes" id="UP000326903"/>
    </source>
</evidence>
<proteinExistence type="predicted"/>
<dbReference type="CDD" id="cd10929">
    <property type="entry name" value="CE4_u5"/>
    <property type="match status" value="1"/>
</dbReference>
<dbReference type="RefSeq" id="WP_150413922.1">
    <property type="nucleotide sequence ID" value="NZ_VYQF01000001.1"/>
</dbReference>
<reference evidence="2 3" key="1">
    <citation type="submission" date="2019-09" db="EMBL/GenBank/DDBJ databases">
        <title>Draft genome sequence of Ginsengibacter sp. BR5-29.</title>
        <authorList>
            <person name="Im W.-T."/>
        </authorList>
    </citation>
    <scope>NUCLEOTIDE SEQUENCE [LARGE SCALE GENOMIC DNA]</scope>
    <source>
        <strain evidence="2 3">BR5-29</strain>
    </source>
</reference>
<accession>A0A5J5IN92</accession>
<dbReference type="SUPFAM" id="SSF88713">
    <property type="entry name" value="Glycoside hydrolase/deacetylase"/>
    <property type="match status" value="1"/>
</dbReference>
<keyword evidence="3" id="KW-1185">Reference proteome</keyword>
<dbReference type="Proteomes" id="UP000326903">
    <property type="component" value="Unassembled WGS sequence"/>
</dbReference>
<feature type="domain" description="NodB homology" evidence="1">
    <location>
        <begin position="37"/>
        <end position="187"/>
    </location>
</feature>
<sequence>MDGESVGQFVISLDFEIMWGVRDKVTPTTYGENLLGVQEVIPKTLALFNKFGIEATFATVGLLFFRNKKEMLSNLPRHIPSYSNKILSPYGNYLDRQVGEDAAVDPYHFAPHLVQTIKSAPNQEIGTHTFSHYYCLEEGQTVDDFREDLKAAIAIAKKRDIEITSMVFPRNQFNEDYLQVCKECGILVVRNNQNSWLYKVTPGNGNEIVRKISRLMDNYINLTGYHCYSSQSLLSSFPIRLPGSRFLRPYTSRLRLLESIRMKRIKNEMTYAAKNKLIYHLWWHPHNFGTNQDKNFKFLEEILLHYRDLNKRYGFNSITMTNLAKKLLNKE</sequence>
<dbReference type="InterPro" id="IPR002509">
    <property type="entry name" value="NODB_dom"/>
</dbReference>
<dbReference type="GO" id="GO:0005975">
    <property type="term" value="P:carbohydrate metabolic process"/>
    <property type="evidence" value="ECO:0007669"/>
    <property type="project" value="InterPro"/>
</dbReference>
<evidence type="ECO:0000313" key="2">
    <source>
        <dbReference type="EMBL" id="KAA9041793.1"/>
    </source>
</evidence>
<dbReference type="EMBL" id="VYQF01000001">
    <property type="protein sequence ID" value="KAA9041793.1"/>
    <property type="molecule type" value="Genomic_DNA"/>
</dbReference>
<dbReference type="Pfam" id="PF01522">
    <property type="entry name" value="Polysacc_deac_1"/>
    <property type="match status" value="1"/>
</dbReference>
<organism evidence="2 3">
    <name type="scientific">Ginsengibacter hankyongi</name>
    <dbReference type="NCBI Taxonomy" id="2607284"/>
    <lineage>
        <taxon>Bacteria</taxon>
        <taxon>Pseudomonadati</taxon>
        <taxon>Bacteroidota</taxon>
        <taxon>Chitinophagia</taxon>
        <taxon>Chitinophagales</taxon>
        <taxon>Chitinophagaceae</taxon>
        <taxon>Ginsengibacter</taxon>
    </lineage>
</organism>
<dbReference type="InterPro" id="IPR011330">
    <property type="entry name" value="Glyco_hydro/deAcase_b/a-brl"/>
</dbReference>
<evidence type="ECO:0000259" key="1">
    <source>
        <dbReference type="Pfam" id="PF01522"/>
    </source>
</evidence>
<comment type="caution">
    <text evidence="2">The sequence shown here is derived from an EMBL/GenBank/DDBJ whole genome shotgun (WGS) entry which is preliminary data.</text>
</comment>
<protein>
    <submittedName>
        <fullName evidence="2">Polysaccharide deacetylase family protein</fullName>
    </submittedName>
</protein>
<dbReference type="GO" id="GO:0016810">
    <property type="term" value="F:hydrolase activity, acting on carbon-nitrogen (but not peptide) bonds"/>
    <property type="evidence" value="ECO:0007669"/>
    <property type="project" value="InterPro"/>
</dbReference>